<reference evidence="5" key="1">
    <citation type="journal article" date="2013" name="Nat. Commun.">
        <title>Whole-genome sequencing of Oryza brachyantha reveals mechanisms underlying Oryza genome evolution.</title>
        <authorList>
            <person name="Chen J."/>
            <person name="Huang Q."/>
            <person name="Gao D."/>
            <person name="Wang J."/>
            <person name="Lang Y."/>
            <person name="Liu T."/>
            <person name="Li B."/>
            <person name="Bai Z."/>
            <person name="Luis Goicoechea J."/>
            <person name="Liang C."/>
            <person name="Chen C."/>
            <person name="Zhang W."/>
            <person name="Sun S."/>
            <person name="Liao Y."/>
            <person name="Zhang X."/>
            <person name="Yang L."/>
            <person name="Song C."/>
            <person name="Wang M."/>
            <person name="Shi J."/>
            <person name="Liu G."/>
            <person name="Liu J."/>
            <person name="Zhou H."/>
            <person name="Zhou W."/>
            <person name="Yu Q."/>
            <person name="An N."/>
            <person name="Chen Y."/>
            <person name="Cai Q."/>
            <person name="Wang B."/>
            <person name="Liu B."/>
            <person name="Min J."/>
            <person name="Huang Y."/>
            <person name="Wu H."/>
            <person name="Li Z."/>
            <person name="Zhang Y."/>
            <person name="Yin Y."/>
            <person name="Song W."/>
            <person name="Jiang J."/>
            <person name="Jackson S.A."/>
            <person name="Wing R.A."/>
            <person name="Wang J."/>
            <person name="Chen M."/>
        </authorList>
    </citation>
    <scope>NUCLEOTIDE SEQUENCE [LARGE SCALE GENOMIC DNA]</scope>
    <source>
        <strain evidence="5">cv. IRGC 101232</strain>
    </source>
</reference>
<evidence type="ECO:0000313" key="5">
    <source>
        <dbReference type="EnsemblPlants" id="OB03G11980.1"/>
    </source>
</evidence>
<reference evidence="5" key="2">
    <citation type="submission" date="2013-04" db="UniProtKB">
        <authorList>
            <consortium name="EnsemblPlants"/>
        </authorList>
    </citation>
    <scope>IDENTIFICATION</scope>
</reference>
<organism evidence="5">
    <name type="scientific">Oryza brachyantha</name>
    <name type="common">malo sina</name>
    <dbReference type="NCBI Taxonomy" id="4533"/>
    <lineage>
        <taxon>Eukaryota</taxon>
        <taxon>Viridiplantae</taxon>
        <taxon>Streptophyta</taxon>
        <taxon>Embryophyta</taxon>
        <taxon>Tracheophyta</taxon>
        <taxon>Spermatophyta</taxon>
        <taxon>Magnoliopsida</taxon>
        <taxon>Liliopsida</taxon>
        <taxon>Poales</taxon>
        <taxon>Poaceae</taxon>
        <taxon>BOP clade</taxon>
        <taxon>Oryzoideae</taxon>
        <taxon>Oryzeae</taxon>
        <taxon>Oryzinae</taxon>
        <taxon>Oryza</taxon>
    </lineage>
</organism>
<dbReference type="SUPFAM" id="SSF53335">
    <property type="entry name" value="S-adenosyl-L-methionine-dependent methyltransferases"/>
    <property type="match status" value="1"/>
</dbReference>
<accession>J3LJH2</accession>
<dbReference type="Proteomes" id="UP000006038">
    <property type="component" value="Chromosome 3"/>
</dbReference>
<feature type="domain" description="O-methyltransferase C-terminal" evidence="4">
    <location>
        <begin position="83"/>
        <end position="280"/>
    </location>
</feature>
<dbReference type="PROSITE" id="PS51683">
    <property type="entry name" value="SAM_OMT_II"/>
    <property type="match status" value="1"/>
</dbReference>
<dbReference type="FunFam" id="3.40.50.150:FF:000057">
    <property type="entry name" value="O-methyltransferase ZRP4"/>
    <property type="match status" value="1"/>
</dbReference>
<dbReference type="GO" id="GO:0032259">
    <property type="term" value="P:methylation"/>
    <property type="evidence" value="ECO:0007669"/>
    <property type="project" value="UniProtKB-KW"/>
</dbReference>
<dbReference type="InterPro" id="IPR029063">
    <property type="entry name" value="SAM-dependent_MTases_sf"/>
</dbReference>
<dbReference type="GO" id="GO:0008757">
    <property type="term" value="F:S-adenosylmethionine-dependent methyltransferase activity"/>
    <property type="evidence" value="ECO:0007669"/>
    <property type="project" value="UniProtKB-ARBA"/>
</dbReference>
<dbReference type="HOGENOM" id="CLU_005533_7_0_1"/>
<keyword evidence="2" id="KW-0808">Transferase</keyword>
<dbReference type="PANTHER" id="PTHR11746">
    <property type="entry name" value="O-METHYLTRANSFERASE"/>
    <property type="match status" value="1"/>
</dbReference>
<keyword evidence="3" id="KW-0949">S-adenosyl-L-methionine</keyword>
<evidence type="ECO:0000313" key="6">
    <source>
        <dbReference type="Proteomes" id="UP000006038"/>
    </source>
</evidence>
<evidence type="ECO:0000256" key="3">
    <source>
        <dbReference type="ARBA" id="ARBA00022691"/>
    </source>
</evidence>
<dbReference type="Gene3D" id="3.40.50.150">
    <property type="entry name" value="Vaccinia Virus protein VP39"/>
    <property type="match status" value="1"/>
</dbReference>
<dbReference type="Pfam" id="PF00891">
    <property type="entry name" value="Methyltransf_2"/>
    <property type="match status" value="1"/>
</dbReference>
<proteinExistence type="predicted"/>
<dbReference type="InterPro" id="IPR001077">
    <property type="entry name" value="COMT_C"/>
</dbReference>
<sequence length="290" mass="31901">MSGLFPDASNRSREESSTNMITQAVYCLTPMSRILIGDTDNTGTHRAINLSPFVVAVTMHYQVNAAMHLAKWFGDETTPTRLEEKAPETPFIMANGTDVYGITSRDAKFSEIFNDGLGSDSMFAMALAVRECPEVFTGIGSSVDVGGGNGTAAKAIAEAFPHIECSVLDLPHVIDGMLADETVVFVAGDMMEYIPPVEAVLLNNVLHNWSDETCVKILSVCKKAICSRKTPGKVIIVNIVLRPPSDKMYEAQLLYDMAMVVFTTGKERNEDEWQKIFTEQDSTTTRYCQF</sequence>
<dbReference type="AlphaFoldDB" id="J3LJH2"/>
<evidence type="ECO:0000256" key="2">
    <source>
        <dbReference type="ARBA" id="ARBA00022679"/>
    </source>
</evidence>
<protein>
    <recommendedName>
        <fullName evidence="4">O-methyltransferase C-terminal domain-containing protein</fullName>
    </recommendedName>
</protein>
<dbReference type="InterPro" id="IPR016461">
    <property type="entry name" value="COMT-like"/>
</dbReference>
<keyword evidence="1" id="KW-0489">Methyltransferase</keyword>
<name>J3LJH2_ORYBR</name>
<dbReference type="OMA" id="WKHLFIE"/>
<dbReference type="GO" id="GO:0008171">
    <property type="term" value="F:O-methyltransferase activity"/>
    <property type="evidence" value="ECO:0007669"/>
    <property type="project" value="InterPro"/>
</dbReference>
<keyword evidence="6" id="KW-1185">Reference proteome</keyword>
<evidence type="ECO:0000259" key="4">
    <source>
        <dbReference type="Pfam" id="PF00891"/>
    </source>
</evidence>
<evidence type="ECO:0000256" key="1">
    <source>
        <dbReference type="ARBA" id="ARBA00022603"/>
    </source>
</evidence>
<dbReference type="Gramene" id="OB03G11980.1">
    <property type="protein sequence ID" value="OB03G11980.1"/>
    <property type="gene ID" value="OB03G11980"/>
</dbReference>
<dbReference type="eggNOG" id="KOG3178">
    <property type="taxonomic scope" value="Eukaryota"/>
</dbReference>
<dbReference type="EnsemblPlants" id="OB03G11980.1">
    <property type="protein sequence ID" value="OB03G11980.1"/>
    <property type="gene ID" value="OB03G11980"/>
</dbReference>